<dbReference type="CDD" id="cd05254">
    <property type="entry name" value="dTDP_HR_like_SDR_e"/>
    <property type="match status" value="1"/>
</dbReference>
<evidence type="ECO:0000256" key="3">
    <source>
        <dbReference type="ARBA" id="ARBA00012929"/>
    </source>
</evidence>
<keyword evidence="9" id="KW-1185">Reference proteome</keyword>
<dbReference type="PANTHER" id="PTHR10491">
    <property type="entry name" value="DTDP-4-DEHYDRORHAMNOSE REDUCTASE"/>
    <property type="match status" value="1"/>
</dbReference>
<dbReference type="SUPFAM" id="SSF51735">
    <property type="entry name" value="NAD(P)-binding Rossmann-fold domains"/>
    <property type="match status" value="1"/>
</dbReference>
<dbReference type="NCBIfam" id="TIGR01214">
    <property type="entry name" value="rmlD"/>
    <property type="match status" value="1"/>
</dbReference>
<comment type="catalytic activity">
    <reaction evidence="5 6">
        <text>dTDP-beta-L-rhamnose + NADP(+) = dTDP-4-dehydro-beta-L-rhamnose + NADPH + H(+)</text>
        <dbReference type="Rhea" id="RHEA:21796"/>
        <dbReference type="ChEBI" id="CHEBI:15378"/>
        <dbReference type="ChEBI" id="CHEBI:57510"/>
        <dbReference type="ChEBI" id="CHEBI:57783"/>
        <dbReference type="ChEBI" id="CHEBI:58349"/>
        <dbReference type="ChEBI" id="CHEBI:62830"/>
        <dbReference type="EC" id="1.1.1.133"/>
    </reaction>
</comment>
<dbReference type="RefSeq" id="WP_289831489.1">
    <property type="nucleotide sequence ID" value="NZ_JAUEDK010000044.1"/>
</dbReference>
<evidence type="ECO:0000256" key="6">
    <source>
        <dbReference type="RuleBase" id="RU364082"/>
    </source>
</evidence>
<comment type="cofactor">
    <cofactor evidence="6">
        <name>Mg(2+)</name>
        <dbReference type="ChEBI" id="CHEBI:18420"/>
    </cofactor>
    <text evidence="6">Binds 1 Mg(2+) ion per monomer.</text>
</comment>
<dbReference type="EC" id="1.1.1.133" evidence="3 6"/>
<organism evidence="8 9">
    <name type="scientific">Crenobacter oryzisoli</name>
    <dbReference type="NCBI Taxonomy" id="3056844"/>
    <lineage>
        <taxon>Bacteria</taxon>
        <taxon>Pseudomonadati</taxon>
        <taxon>Pseudomonadota</taxon>
        <taxon>Betaproteobacteria</taxon>
        <taxon>Neisseriales</taxon>
        <taxon>Neisseriaceae</taxon>
        <taxon>Crenobacter</taxon>
    </lineage>
</organism>
<evidence type="ECO:0000256" key="4">
    <source>
        <dbReference type="ARBA" id="ARBA00017099"/>
    </source>
</evidence>
<evidence type="ECO:0000256" key="2">
    <source>
        <dbReference type="ARBA" id="ARBA00010944"/>
    </source>
</evidence>
<comment type="similarity">
    <text evidence="2 6">Belongs to the dTDP-4-dehydrorhamnose reductase family.</text>
</comment>
<sequence>MTRILITGANGQVGFELQRALAPLGEILACDRQQLDLADSANLEAVLDRFQPDIIVNPAAYTAVDRAESEQDVAMAINAQAPARLADWATRHNALLVHYSTDYVFDGQKDSAYVEDDATNPQSVYGRSKWEGEQAIRASGCRYLILRTSWVVGAHGNNFLKTILRLARERTSLSVVADQFGAPTSAALIADVTSQLLGRYLHQPAEVFPFGTYHLTASGSTSWYDYARHVIGLAEQVGFELALHPDTVQPIPTSGYPLPAPRPANSRLDCTKLTQTFGLALPNWRQGIDYVFAQLND</sequence>
<dbReference type="InterPro" id="IPR005913">
    <property type="entry name" value="dTDP_dehydrorham_reduct"/>
</dbReference>
<dbReference type="InterPro" id="IPR036291">
    <property type="entry name" value="NAD(P)-bd_dom_sf"/>
</dbReference>
<dbReference type="InterPro" id="IPR029903">
    <property type="entry name" value="RmlD-like-bd"/>
</dbReference>
<dbReference type="Gene3D" id="3.90.25.10">
    <property type="entry name" value="UDP-galactose 4-epimerase, domain 1"/>
    <property type="match status" value="1"/>
</dbReference>
<proteinExistence type="inferred from homology"/>
<evidence type="ECO:0000313" key="8">
    <source>
        <dbReference type="EMBL" id="MDN0076851.1"/>
    </source>
</evidence>
<gene>
    <name evidence="8" type="primary">rfbD</name>
    <name evidence="8" type="ORF">QU481_18565</name>
</gene>
<evidence type="ECO:0000259" key="7">
    <source>
        <dbReference type="Pfam" id="PF04321"/>
    </source>
</evidence>
<dbReference type="EMBL" id="JAUEDK010000044">
    <property type="protein sequence ID" value="MDN0076851.1"/>
    <property type="molecule type" value="Genomic_DNA"/>
</dbReference>
<evidence type="ECO:0000256" key="5">
    <source>
        <dbReference type="ARBA" id="ARBA00048200"/>
    </source>
</evidence>
<dbReference type="GO" id="GO:0008831">
    <property type="term" value="F:dTDP-4-dehydrorhamnose reductase activity"/>
    <property type="evidence" value="ECO:0007669"/>
    <property type="project" value="UniProtKB-EC"/>
</dbReference>
<accession>A0ABT7XSS7</accession>
<dbReference type="PANTHER" id="PTHR10491:SF4">
    <property type="entry name" value="METHIONINE ADENOSYLTRANSFERASE 2 SUBUNIT BETA"/>
    <property type="match status" value="1"/>
</dbReference>
<keyword evidence="6" id="KW-0521">NADP</keyword>
<reference evidence="8" key="1">
    <citation type="submission" date="2023-06" db="EMBL/GenBank/DDBJ databases">
        <authorList>
            <person name="Zhang S."/>
        </authorList>
    </citation>
    <scope>NUCLEOTIDE SEQUENCE</scope>
    <source>
        <strain evidence="8">SG2303</strain>
    </source>
</reference>
<dbReference type="Proteomes" id="UP001168540">
    <property type="component" value="Unassembled WGS sequence"/>
</dbReference>
<protein>
    <recommendedName>
        <fullName evidence="4 6">dTDP-4-dehydrorhamnose reductase</fullName>
        <ecNumber evidence="3 6">1.1.1.133</ecNumber>
    </recommendedName>
</protein>
<feature type="domain" description="RmlD-like substrate binding" evidence="7">
    <location>
        <begin position="3"/>
        <end position="295"/>
    </location>
</feature>
<evidence type="ECO:0000313" key="9">
    <source>
        <dbReference type="Proteomes" id="UP001168540"/>
    </source>
</evidence>
<comment type="pathway">
    <text evidence="1 6">Carbohydrate biosynthesis; dTDP-L-rhamnose biosynthesis.</text>
</comment>
<comment type="function">
    <text evidence="6">Catalyzes the reduction of dTDP-6-deoxy-L-lyxo-4-hexulose to yield dTDP-L-rhamnose.</text>
</comment>
<evidence type="ECO:0000256" key="1">
    <source>
        <dbReference type="ARBA" id="ARBA00004781"/>
    </source>
</evidence>
<comment type="caution">
    <text evidence="8">The sequence shown here is derived from an EMBL/GenBank/DDBJ whole genome shotgun (WGS) entry which is preliminary data.</text>
</comment>
<dbReference type="Pfam" id="PF04321">
    <property type="entry name" value="RmlD_sub_bind"/>
    <property type="match status" value="1"/>
</dbReference>
<keyword evidence="6 8" id="KW-0560">Oxidoreductase</keyword>
<dbReference type="NCBIfam" id="NF007440">
    <property type="entry name" value="PRK09987.1"/>
    <property type="match status" value="1"/>
</dbReference>
<dbReference type="Gene3D" id="3.40.50.720">
    <property type="entry name" value="NAD(P)-binding Rossmann-like Domain"/>
    <property type="match status" value="1"/>
</dbReference>
<name>A0ABT7XSS7_9NEIS</name>